<dbReference type="PANTHER" id="PTHR11014">
    <property type="entry name" value="PEPTIDASE M20 FAMILY MEMBER"/>
    <property type="match status" value="1"/>
</dbReference>
<organism evidence="3 4">
    <name type="scientific">Bradyrhizobium aeschynomenes</name>
    <dbReference type="NCBI Taxonomy" id="2734909"/>
    <lineage>
        <taxon>Bacteria</taxon>
        <taxon>Pseudomonadati</taxon>
        <taxon>Pseudomonadota</taxon>
        <taxon>Alphaproteobacteria</taxon>
        <taxon>Hyphomicrobiales</taxon>
        <taxon>Nitrobacteraceae</taxon>
        <taxon>Bradyrhizobium</taxon>
    </lineage>
</organism>
<dbReference type="RefSeq" id="WP_172109665.1">
    <property type="nucleotide sequence ID" value="NZ_JABFDN010000001.1"/>
</dbReference>
<evidence type="ECO:0000313" key="4">
    <source>
        <dbReference type="Proteomes" id="UP000886476"/>
    </source>
</evidence>
<dbReference type="NCBIfam" id="TIGR01891">
    <property type="entry name" value="amidohydrolases"/>
    <property type="match status" value="1"/>
</dbReference>
<evidence type="ECO:0000313" key="3">
    <source>
        <dbReference type="EMBL" id="NPU64633.1"/>
    </source>
</evidence>
<keyword evidence="1" id="KW-0378">Hydrolase</keyword>
<dbReference type="EMBL" id="JABFDN010000001">
    <property type="protein sequence ID" value="NPU64633.1"/>
    <property type="molecule type" value="Genomic_DNA"/>
</dbReference>
<dbReference type="SUPFAM" id="SSF53187">
    <property type="entry name" value="Zn-dependent exopeptidases"/>
    <property type="match status" value="1"/>
</dbReference>
<name>A0ABX2CA24_9BRAD</name>
<dbReference type="InterPro" id="IPR017439">
    <property type="entry name" value="Amidohydrolase"/>
</dbReference>
<evidence type="ECO:0000256" key="1">
    <source>
        <dbReference type="ARBA" id="ARBA00022801"/>
    </source>
</evidence>
<feature type="domain" description="Peptidase M20 dimerisation" evidence="2">
    <location>
        <begin position="187"/>
        <end position="280"/>
    </location>
</feature>
<dbReference type="Proteomes" id="UP000886476">
    <property type="component" value="Unassembled WGS sequence"/>
</dbReference>
<dbReference type="CDD" id="cd05666">
    <property type="entry name" value="M20_Acy1-like"/>
    <property type="match status" value="1"/>
</dbReference>
<dbReference type="Pfam" id="PF07687">
    <property type="entry name" value="M20_dimer"/>
    <property type="match status" value="1"/>
</dbReference>
<keyword evidence="4" id="KW-1185">Reference proteome</keyword>
<sequence length="390" mass="41710">MPIINRAAELAEDAKVWRRDFHQHPELQYEVHRTAARVAELLTSFGVDEVVSGIGRTGVVGVIRGRAPSQRVIGLRADMDALPLQEITDVPHKSTVPGKMHACGHDGHTAMLLGAARYLAETRNFAGNAVVIFQPAEEGGAGGRAMVDDGMMERFGIEEVYGLHNAPGLPLGMVATRAGAVMAAADTFEVRLTGHGGHAARPNKCVDPIVAGAQIVTALQSIVARNVDPVESAVLSITRFHSGTTADNIIPQTAVIGGTVRTLNEEIRRLMDERFKAVVNGLASGMGVDVEIDYEWGYPVVVNHVEQTAFAADVARSVVGPDQVTTDMPPKLGGEDFAYMLQARPGAFVFMGIGETAGGLHHPAYDFNDEVIPHGISYWAKLVETAMPVE</sequence>
<dbReference type="InterPro" id="IPR011650">
    <property type="entry name" value="Peptidase_M20_dimer"/>
</dbReference>
<reference evidence="3" key="1">
    <citation type="submission" date="2020-05" db="EMBL/GenBank/DDBJ databases">
        <title>Nod-independent and nitrogen-fixing Bradyrhizobium aeschynomene sp. nov. isolated from nodules of Aeschynomene indica.</title>
        <authorList>
            <person name="Zhang Z."/>
        </authorList>
    </citation>
    <scope>NUCLEOTIDE SEQUENCE</scope>
    <source>
        <strain evidence="3">83012</strain>
    </source>
</reference>
<protein>
    <submittedName>
        <fullName evidence="3">Amidohydrolase</fullName>
    </submittedName>
</protein>
<evidence type="ECO:0000259" key="2">
    <source>
        <dbReference type="Pfam" id="PF07687"/>
    </source>
</evidence>
<dbReference type="Gene3D" id="3.40.630.10">
    <property type="entry name" value="Zn peptidases"/>
    <property type="match status" value="1"/>
</dbReference>
<dbReference type="Gene3D" id="3.30.70.360">
    <property type="match status" value="1"/>
</dbReference>
<dbReference type="SUPFAM" id="SSF55031">
    <property type="entry name" value="Bacterial exopeptidase dimerisation domain"/>
    <property type="match status" value="1"/>
</dbReference>
<dbReference type="PANTHER" id="PTHR11014:SF63">
    <property type="entry name" value="METALLOPEPTIDASE, PUTATIVE (AFU_ORTHOLOGUE AFUA_6G09600)-RELATED"/>
    <property type="match status" value="1"/>
</dbReference>
<proteinExistence type="predicted"/>
<dbReference type="InterPro" id="IPR036264">
    <property type="entry name" value="Bact_exopeptidase_dim_dom"/>
</dbReference>
<dbReference type="InterPro" id="IPR002933">
    <property type="entry name" value="Peptidase_M20"/>
</dbReference>
<accession>A0ABX2CA24</accession>
<dbReference type="Pfam" id="PF01546">
    <property type="entry name" value="Peptidase_M20"/>
    <property type="match status" value="1"/>
</dbReference>
<gene>
    <name evidence="3" type="ORF">HL667_06450</name>
</gene>
<comment type="caution">
    <text evidence="3">The sequence shown here is derived from an EMBL/GenBank/DDBJ whole genome shotgun (WGS) entry which is preliminary data.</text>
</comment>
<dbReference type="PIRSF" id="PIRSF005962">
    <property type="entry name" value="Pept_M20D_amidohydro"/>
    <property type="match status" value="1"/>
</dbReference>